<dbReference type="AlphaFoldDB" id="A0A0B7BK37"/>
<accession>A0A0B7BK37</accession>
<reference evidence="1" key="1">
    <citation type="submission" date="2014-12" db="EMBL/GenBank/DDBJ databases">
        <title>Insight into the proteome of Arion vulgaris.</title>
        <authorList>
            <person name="Aradska J."/>
            <person name="Bulat T."/>
            <person name="Smidak R."/>
            <person name="Sarate P."/>
            <person name="Gangsoo J."/>
            <person name="Sialana F."/>
            <person name="Bilban M."/>
            <person name="Lubec G."/>
        </authorList>
    </citation>
    <scope>NUCLEOTIDE SEQUENCE</scope>
    <source>
        <tissue evidence="1">Skin</tissue>
    </source>
</reference>
<sequence length="63" mass="7051">NQFQHPPGKRQQAIDCFVLRDRCSSLAKMTAKFSSTIIDLSSDASNVCPEQLSSVSQIWTHLQ</sequence>
<dbReference type="EMBL" id="HACG01046407">
    <property type="protein sequence ID" value="CEK93272.1"/>
    <property type="molecule type" value="Transcribed_RNA"/>
</dbReference>
<proteinExistence type="predicted"/>
<gene>
    <name evidence="1" type="primary">ORF193143</name>
</gene>
<evidence type="ECO:0000313" key="1">
    <source>
        <dbReference type="EMBL" id="CEK93272.1"/>
    </source>
</evidence>
<protein>
    <submittedName>
        <fullName evidence="1">Uncharacterized protein</fullName>
    </submittedName>
</protein>
<feature type="non-terminal residue" evidence="1">
    <location>
        <position position="1"/>
    </location>
</feature>
<organism evidence="1">
    <name type="scientific">Arion vulgaris</name>
    <dbReference type="NCBI Taxonomy" id="1028688"/>
    <lineage>
        <taxon>Eukaryota</taxon>
        <taxon>Metazoa</taxon>
        <taxon>Spiralia</taxon>
        <taxon>Lophotrochozoa</taxon>
        <taxon>Mollusca</taxon>
        <taxon>Gastropoda</taxon>
        <taxon>Heterobranchia</taxon>
        <taxon>Euthyneura</taxon>
        <taxon>Panpulmonata</taxon>
        <taxon>Eupulmonata</taxon>
        <taxon>Stylommatophora</taxon>
        <taxon>Helicina</taxon>
        <taxon>Arionoidea</taxon>
        <taxon>Arionidae</taxon>
        <taxon>Arion</taxon>
    </lineage>
</organism>
<name>A0A0B7BK37_9EUPU</name>